<dbReference type="Proteomes" id="UP000587462">
    <property type="component" value="Unassembled WGS sequence"/>
</dbReference>
<comment type="caution">
    <text evidence="2">The sequence shown here is derived from an EMBL/GenBank/DDBJ whole genome shotgun (WGS) entry which is preliminary data.</text>
</comment>
<evidence type="ECO:0000313" key="2">
    <source>
        <dbReference type="EMBL" id="NVK77905.1"/>
    </source>
</evidence>
<dbReference type="AlphaFoldDB" id="A0A7Y7B2Y8"/>
<dbReference type="RefSeq" id="WP_171079675.1">
    <property type="nucleotide sequence ID" value="NZ_BNBU01000003.1"/>
</dbReference>
<gene>
    <name evidence="2" type="ORF">HG542_09525</name>
</gene>
<proteinExistence type="predicted"/>
<sequence>MSVLFALPVAALFTATSGGAPAYAANGHFIYENSVSRTGEMLNPPSGKCIKFPYAVVRVTNATNQKAHLFQDDKCNTTEIAAVAADPGTGRGTAWSKPDGAPAALAVRFDCDLVACS</sequence>
<evidence type="ECO:0000256" key="1">
    <source>
        <dbReference type="SAM" id="SignalP"/>
    </source>
</evidence>
<dbReference type="EMBL" id="JABBXF010000016">
    <property type="protein sequence ID" value="NVK77905.1"/>
    <property type="molecule type" value="Genomic_DNA"/>
</dbReference>
<evidence type="ECO:0000313" key="3">
    <source>
        <dbReference type="Proteomes" id="UP000587462"/>
    </source>
</evidence>
<feature type="chain" id="PRO_5030548430" evidence="1">
    <location>
        <begin position="25"/>
        <end position="117"/>
    </location>
</feature>
<protein>
    <submittedName>
        <fullName evidence="2">Uncharacterized protein</fullName>
    </submittedName>
</protein>
<name>A0A7Y7B2Y8_STRMO</name>
<accession>A0A7Y7B2Y8</accession>
<organism evidence="2 3">
    <name type="scientific">Streptomyces morookaense</name>
    <name type="common">Streptoverticillium morookaense</name>
    <dbReference type="NCBI Taxonomy" id="1970"/>
    <lineage>
        <taxon>Bacteria</taxon>
        <taxon>Bacillati</taxon>
        <taxon>Actinomycetota</taxon>
        <taxon>Actinomycetes</taxon>
        <taxon>Kitasatosporales</taxon>
        <taxon>Streptomycetaceae</taxon>
        <taxon>Streptomyces</taxon>
    </lineage>
</organism>
<reference evidence="2 3" key="1">
    <citation type="submission" date="2020-04" db="EMBL/GenBank/DDBJ databases">
        <title>Draft Genome Sequence of Streptomyces morookaense DSM 40503, an 8-azaguanine-producing strain.</title>
        <authorList>
            <person name="Qi J."/>
            <person name="Gao J.-M."/>
        </authorList>
    </citation>
    <scope>NUCLEOTIDE SEQUENCE [LARGE SCALE GENOMIC DNA]</scope>
    <source>
        <strain evidence="2 3">DSM 40503</strain>
    </source>
</reference>
<feature type="signal peptide" evidence="1">
    <location>
        <begin position="1"/>
        <end position="24"/>
    </location>
</feature>
<keyword evidence="1" id="KW-0732">Signal</keyword>
<keyword evidence="3" id="KW-1185">Reference proteome</keyword>